<gene>
    <name evidence="3" type="ORF">OAory_01041600</name>
</gene>
<sequence>MLFYRAFGGLLCFLYACVTVSAFTCAYPPLIHATKDDLASDLGDNCYSSVDLVKTYVARINEVNSTLRPILEVNPDALHEAEVLDGERLYGLSRGELHGMPILVKDNIGTADKMQTTGAYPGSYALYDSRVREDATAVRKLKEHGAIILGKTSMSEWMNFRSLNSSNGWSPRGGQTLGAYHPMQDPEGSSSGSAVAVDLGLAVAALGTETMGSILFPSEVNNIVGIKPTVGLTSRYGVIPISEHQDTIGPMARTVRDAAWVLGAIAGRDGRDNYTLASPHPSVPFYVGACQLDRLQGKRIGIPRNVLPFLAMEPHGLAVLSAFEAAISVLTEAGATIVQDANFTAWEEFPESKSVTQVLHADFISNIESYLSKLETNPNNIHTLQDLRKYTQSDPREDYPGRDTVQWDAALAVGINNTSPEFWPMYQNNLRLGGEGGVLGTLARHKLDAIILPTSLAAYVPSVVGTPVITVPLGAYPKGTKTVYNKFGNLVQVAENIPFGISFMGAHWSEEKLIGMAYAFEQRTLFRQKLKRYIEPHSEIAGLLQDRANGVCT</sequence>
<dbReference type="EMBL" id="MKZY01000006">
    <property type="protein sequence ID" value="OOO07660.1"/>
    <property type="molecule type" value="Genomic_DNA"/>
</dbReference>
<comment type="caution">
    <text evidence="3">The sequence shown here is derived from an EMBL/GenBank/DDBJ whole genome shotgun (WGS) entry which is preliminary data.</text>
</comment>
<name>A0A1S9DF44_ASPOZ</name>
<reference evidence="3 4" key="1">
    <citation type="submission" date="2016-10" db="EMBL/GenBank/DDBJ databases">
        <title>Genome sequencing of Aspergillus oryzae BCC7051.</title>
        <authorList>
            <person name="Thammarongtham C."/>
            <person name="Vorapreeda T."/>
            <person name="Nookaew I."/>
            <person name="Srisuk T."/>
            <person name="Land M."/>
            <person name="Jeennor S."/>
            <person name="Laoteng K."/>
        </authorList>
    </citation>
    <scope>NUCLEOTIDE SEQUENCE [LARGE SCALE GENOMIC DNA]</scope>
    <source>
        <strain evidence="3 4">BCC7051</strain>
    </source>
</reference>
<accession>A0A1S9DF44</accession>
<dbReference type="OrthoDB" id="566138at2759"/>
<feature type="chain" id="PRO_5013340726" evidence="1">
    <location>
        <begin position="23"/>
        <end position="553"/>
    </location>
</feature>
<dbReference type="PANTHER" id="PTHR42678:SF34">
    <property type="entry name" value="OS04G0183300 PROTEIN"/>
    <property type="match status" value="1"/>
</dbReference>
<organism evidence="3 4">
    <name type="scientific">Aspergillus oryzae</name>
    <name type="common">Yellow koji mold</name>
    <dbReference type="NCBI Taxonomy" id="5062"/>
    <lineage>
        <taxon>Eukaryota</taxon>
        <taxon>Fungi</taxon>
        <taxon>Dikarya</taxon>
        <taxon>Ascomycota</taxon>
        <taxon>Pezizomycotina</taxon>
        <taxon>Eurotiomycetes</taxon>
        <taxon>Eurotiomycetidae</taxon>
        <taxon>Eurotiales</taxon>
        <taxon>Aspergillaceae</taxon>
        <taxon>Aspergillus</taxon>
        <taxon>Aspergillus subgen. Circumdati</taxon>
    </lineage>
</organism>
<evidence type="ECO:0000259" key="2">
    <source>
        <dbReference type="Pfam" id="PF01425"/>
    </source>
</evidence>
<dbReference type="InterPro" id="IPR036928">
    <property type="entry name" value="AS_sf"/>
</dbReference>
<evidence type="ECO:0000313" key="3">
    <source>
        <dbReference type="EMBL" id="OOO07660.1"/>
    </source>
</evidence>
<keyword evidence="1" id="KW-0732">Signal</keyword>
<protein>
    <submittedName>
        <fullName evidence="3">Amidase</fullName>
    </submittedName>
</protein>
<dbReference type="AlphaFoldDB" id="A0A1S9DF44"/>
<evidence type="ECO:0000256" key="1">
    <source>
        <dbReference type="SAM" id="SignalP"/>
    </source>
</evidence>
<dbReference type="InterPro" id="IPR023631">
    <property type="entry name" value="Amidase_dom"/>
</dbReference>
<dbReference type="PROSITE" id="PS51257">
    <property type="entry name" value="PROKAR_LIPOPROTEIN"/>
    <property type="match status" value="1"/>
</dbReference>
<feature type="domain" description="Amidase" evidence="2">
    <location>
        <begin position="51"/>
        <end position="513"/>
    </location>
</feature>
<dbReference type="SUPFAM" id="SSF75304">
    <property type="entry name" value="Amidase signature (AS) enzymes"/>
    <property type="match status" value="1"/>
</dbReference>
<dbReference type="Proteomes" id="UP000190312">
    <property type="component" value="Unassembled WGS sequence"/>
</dbReference>
<evidence type="ECO:0000313" key="4">
    <source>
        <dbReference type="Proteomes" id="UP000190312"/>
    </source>
</evidence>
<feature type="signal peptide" evidence="1">
    <location>
        <begin position="1"/>
        <end position="22"/>
    </location>
</feature>
<proteinExistence type="predicted"/>
<dbReference type="PANTHER" id="PTHR42678">
    <property type="entry name" value="AMIDASE"/>
    <property type="match status" value="1"/>
</dbReference>
<dbReference type="Gene3D" id="3.90.1300.10">
    <property type="entry name" value="Amidase signature (AS) domain"/>
    <property type="match status" value="1"/>
</dbReference>
<dbReference type="VEuPathDB" id="FungiDB:AO090701001287"/>
<dbReference type="Pfam" id="PF01425">
    <property type="entry name" value="Amidase"/>
    <property type="match status" value="1"/>
</dbReference>